<comment type="caution">
    <text evidence="1">The sequence shown here is derived from an EMBL/GenBank/DDBJ whole genome shotgun (WGS) entry which is preliminary data.</text>
</comment>
<name>A0A2W1JGB8_9CYAN</name>
<proteinExistence type="predicted"/>
<dbReference type="EMBL" id="PQWO01000009">
    <property type="protein sequence ID" value="PZD72598.1"/>
    <property type="molecule type" value="Genomic_DNA"/>
</dbReference>
<accession>A0A2W1JGB8</accession>
<dbReference type="Proteomes" id="UP000248857">
    <property type="component" value="Unassembled WGS sequence"/>
</dbReference>
<protein>
    <submittedName>
        <fullName evidence="1">Uncharacterized protein</fullName>
    </submittedName>
</protein>
<keyword evidence="2" id="KW-1185">Reference proteome</keyword>
<evidence type="ECO:0000313" key="1">
    <source>
        <dbReference type="EMBL" id="PZD72598.1"/>
    </source>
</evidence>
<dbReference type="AlphaFoldDB" id="A0A2W1JGB8"/>
<reference evidence="1 2" key="1">
    <citation type="journal article" date="2018" name="Sci. Rep.">
        <title>A novel species of the marine cyanobacterium Acaryochloris with a unique pigment content and lifestyle.</title>
        <authorList>
            <person name="Partensky F."/>
            <person name="Six C."/>
            <person name="Ratin M."/>
            <person name="Garczarek L."/>
            <person name="Vaulot D."/>
            <person name="Probert I."/>
            <person name="Calteau A."/>
            <person name="Gourvil P."/>
            <person name="Marie D."/>
            <person name="Grebert T."/>
            <person name="Bouchier C."/>
            <person name="Le Panse S."/>
            <person name="Gachenot M."/>
            <person name="Rodriguez F."/>
            <person name="Garrido J.L."/>
        </authorList>
    </citation>
    <scope>NUCLEOTIDE SEQUENCE [LARGE SCALE GENOMIC DNA]</scope>
    <source>
        <strain evidence="1 2">RCC1774</strain>
    </source>
</reference>
<sequence length="84" mass="9714">MTYQPIRLSPTQIEQPKADGFLILENFLPPDFFTEYIYGRYKRVGNIEMDESFCPVLWQKDSCRSPHLSDYCTDSLSNASISVV</sequence>
<gene>
    <name evidence="1" type="ORF">C1752_03434</name>
</gene>
<evidence type="ECO:0000313" key="2">
    <source>
        <dbReference type="Proteomes" id="UP000248857"/>
    </source>
</evidence>
<organism evidence="1 2">
    <name type="scientific">Acaryochloris thomasi RCC1774</name>
    <dbReference type="NCBI Taxonomy" id="1764569"/>
    <lineage>
        <taxon>Bacteria</taxon>
        <taxon>Bacillati</taxon>
        <taxon>Cyanobacteriota</taxon>
        <taxon>Cyanophyceae</taxon>
        <taxon>Acaryochloridales</taxon>
        <taxon>Acaryochloridaceae</taxon>
        <taxon>Acaryochloris</taxon>
        <taxon>Acaryochloris thomasi</taxon>
    </lineage>
</organism>
<dbReference type="RefSeq" id="WP_199464411.1">
    <property type="nucleotide sequence ID" value="NZ_CAWNWM010000009.1"/>
</dbReference>